<dbReference type="AlphaFoldDB" id="A0A482Z508"/>
<feature type="signal peptide" evidence="1">
    <location>
        <begin position="1"/>
        <end position="16"/>
    </location>
</feature>
<feature type="chain" id="PRO_5019813073" evidence="1">
    <location>
        <begin position="17"/>
        <end position="111"/>
    </location>
</feature>
<reference evidence="2" key="1">
    <citation type="submission" date="2017-03" db="EMBL/GenBank/DDBJ databases">
        <authorList>
            <person name="Braembl D."/>
        </authorList>
    </citation>
    <scope>NUCLEOTIDE SEQUENCE</scope>
</reference>
<dbReference type="EMBL" id="HAGL01000006">
    <property type="protein sequence ID" value="SMD29033.1"/>
    <property type="molecule type" value="Transcribed_RNA"/>
</dbReference>
<evidence type="ECO:0000256" key="1">
    <source>
        <dbReference type="SAM" id="SignalP"/>
    </source>
</evidence>
<organism evidence="2">
    <name type="scientific">Phidippus regius</name>
    <dbReference type="NCBI Taxonomy" id="1905328"/>
    <lineage>
        <taxon>Eukaryota</taxon>
        <taxon>Metazoa</taxon>
        <taxon>Ecdysozoa</taxon>
        <taxon>Arthropoda</taxon>
        <taxon>Chelicerata</taxon>
        <taxon>Arachnida</taxon>
        <taxon>Araneae</taxon>
        <taxon>Araneomorphae</taxon>
        <taxon>Entelegynae</taxon>
        <taxon>Dionycha</taxon>
        <taxon>Salticidae</taxon>
        <taxon>Salticinae</taxon>
        <taxon>Salticoida</taxon>
        <taxon>Dendryphantini</taxon>
        <taxon>Phidippus</taxon>
    </lineage>
</organism>
<protein>
    <submittedName>
        <fullName evidence="2">U24-Saltitoxin-Pre1a_1</fullName>
    </submittedName>
</protein>
<evidence type="ECO:0000313" key="2">
    <source>
        <dbReference type="EMBL" id="SMD29033.1"/>
    </source>
</evidence>
<reference evidence="2" key="2">
    <citation type="submission" date="2019-03" db="EMBL/GenBank/DDBJ databases">
        <title>Unravelling the molecular evolution of spider venoms.</title>
        <authorList>
            <person name="Pineda S."/>
        </authorList>
    </citation>
    <scope>NUCLEOTIDE SEQUENCE</scope>
</reference>
<keyword evidence="1" id="KW-0732">Signal</keyword>
<sequence>MKLILLLLCLLPQVQNSDLIPEFQELVEEIILEPEEEPEVARKEKCLFKRDEQCKKTCDCCGPWDICECTVEFLLGKSYCYCVKGELLNCNFKKKECPAGKRPKSCPSHVD</sequence>
<accession>A0A482Z508</accession>
<proteinExistence type="predicted"/>
<name>A0A482Z508_9ARAC</name>